<keyword evidence="1" id="KW-0472">Membrane</keyword>
<organism evidence="2 3">
    <name type="scientific">Aegilops tauschii subsp. strangulata</name>
    <name type="common">Goatgrass</name>
    <dbReference type="NCBI Taxonomy" id="200361"/>
    <lineage>
        <taxon>Eukaryota</taxon>
        <taxon>Viridiplantae</taxon>
        <taxon>Streptophyta</taxon>
        <taxon>Embryophyta</taxon>
        <taxon>Tracheophyta</taxon>
        <taxon>Spermatophyta</taxon>
        <taxon>Magnoliopsida</taxon>
        <taxon>Liliopsida</taxon>
        <taxon>Poales</taxon>
        <taxon>Poaceae</taxon>
        <taxon>BOP clade</taxon>
        <taxon>Pooideae</taxon>
        <taxon>Triticodae</taxon>
        <taxon>Triticeae</taxon>
        <taxon>Triticinae</taxon>
        <taxon>Aegilops</taxon>
    </lineage>
</organism>
<reference evidence="2" key="4">
    <citation type="submission" date="2019-03" db="UniProtKB">
        <authorList>
            <consortium name="EnsemblPlants"/>
        </authorList>
    </citation>
    <scope>IDENTIFICATION</scope>
</reference>
<evidence type="ECO:0000256" key="1">
    <source>
        <dbReference type="SAM" id="Phobius"/>
    </source>
</evidence>
<proteinExistence type="predicted"/>
<evidence type="ECO:0000313" key="2">
    <source>
        <dbReference type="EnsemblPlants" id="AET1Gv20691600.9"/>
    </source>
</evidence>
<name>A0A452ZAP0_AEGTS</name>
<dbReference type="Gramene" id="AET1Gv20691600.9">
    <property type="protein sequence ID" value="AET1Gv20691600.9"/>
    <property type="gene ID" value="AET1Gv20691600"/>
</dbReference>
<keyword evidence="1" id="KW-0812">Transmembrane</keyword>
<reference evidence="2" key="3">
    <citation type="journal article" date="2017" name="Nature">
        <title>Genome sequence of the progenitor of the wheat D genome Aegilops tauschii.</title>
        <authorList>
            <person name="Luo M.C."/>
            <person name="Gu Y.Q."/>
            <person name="Puiu D."/>
            <person name="Wang H."/>
            <person name="Twardziok S.O."/>
            <person name="Deal K.R."/>
            <person name="Huo N."/>
            <person name="Zhu T."/>
            <person name="Wang L."/>
            <person name="Wang Y."/>
            <person name="McGuire P.E."/>
            <person name="Liu S."/>
            <person name="Long H."/>
            <person name="Ramasamy R.K."/>
            <person name="Rodriguez J.C."/>
            <person name="Van S.L."/>
            <person name="Yuan L."/>
            <person name="Wang Z."/>
            <person name="Xia Z."/>
            <person name="Xiao L."/>
            <person name="Anderson O.D."/>
            <person name="Ouyang S."/>
            <person name="Liang Y."/>
            <person name="Zimin A.V."/>
            <person name="Pertea G."/>
            <person name="Qi P."/>
            <person name="Bennetzen J.L."/>
            <person name="Dai X."/>
            <person name="Dawson M.W."/>
            <person name="Muller H.G."/>
            <person name="Kugler K."/>
            <person name="Rivarola-Duarte L."/>
            <person name="Spannagl M."/>
            <person name="Mayer K.F.X."/>
            <person name="Lu F.H."/>
            <person name="Bevan M.W."/>
            <person name="Leroy P."/>
            <person name="Li P."/>
            <person name="You F.M."/>
            <person name="Sun Q."/>
            <person name="Liu Z."/>
            <person name="Lyons E."/>
            <person name="Wicker T."/>
            <person name="Salzberg S.L."/>
            <person name="Devos K.M."/>
            <person name="Dvorak J."/>
        </authorList>
    </citation>
    <scope>NUCLEOTIDE SEQUENCE [LARGE SCALE GENOMIC DNA]</scope>
    <source>
        <strain evidence="2">cv. AL8/78</strain>
    </source>
</reference>
<dbReference type="Proteomes" id="UP000015105">
    <property type="component" value="Chromosome 1D"/>
</dbReference>
<accession>A0A452ZAP0</accession>
<evidence type="ECO:0000313" key="3">
    <source>
        <dbReference type="Proteomes" id="UP000015105"/>
    </source>
</evidence>
<sequence length="54" mass="5832">ASICRADIKFPVISMEDLSTWLCFFVSLTILAFAAFSMCCQTSTTASSTGKTPM</sequence>
<reference evidence="2" key="5">
    <citation type="journal article" date="2021" name="G3 (Bethesda)">
        <title>Aegilops tauschii genome assembly Aet v5.0 features greater sequence contiguity and improved annotation.</title>
        <authorList>
            <person name="Wang L."/>
            <person name="Zhu T."/>
            <person name="Rodriguez J.C."/>
            <person name="Deal K.R."/>
            <person name="Dubcovsky J."/>
            <person name="McGuire P.E."/>
            <person name="Lux T."/>
            <person name="Spannagl M."/>
            <person name="Mayer K.F.X."/>
            <person name="Baldrich P."/>
            <person name="Meyers B.C."/>
            <person name="Huo N."/>
            <person name="Gu Y.Q."/>
            <person name="Zhou H."/>
            <person name="Devos K.M."/>
            <person name="Bennetzen J.L."/>
            <person name="Unver T."/>
            <person name="Budak H."/>
            <person name="Gulick P.J."/>
            <person name="Galiba G."/>
            <person name="Kalapos B."/>
            <person name="Nelson D.R."/>
            <person name="Li P."/>
            <person name="You F.M."/>
            <person name="Luo M.C."/>
            <person name="Dvorak J."/>
        </authorList>
    </citation>
    <scope>NUCLEOTIDE SEQUENCE [LARGE SCALE GENOMIC DNA]</scope>
    <source>
        <strain evidence="2">cv. AL8/78</strain>
    </source>
</reference>
<dbReference type="AlphaFoldDB" id="A0A452ZAP0"/>
<reference evidence="3" key="1">
    <citation type="journal article" date="2014" name="Science">
        <title>Ancient hybridizations among the ancestral genomes of bread wheat.</title>
        <authorList>
            <consortium name="International Wheat Genome Sequencing Consortium,"/>
            <person name="Marcussen T."/>
            <person name="Sandve S.R."/>
            <person name="Heier L."/>
            <person name="Spannagl M."/>
            <person name="Pfeifer M."/>
            <person name="Jakobsen K.S."/>
            <person name="Wulff B.B."/>
            <person name="Steuernagel B."/>
            <person name="Mayer K.F."/>
            <person name="Olsen O.A."/>
        </authorList>
    </citation>
    <scope>NUCLEOTIDE SEQUENCE [LARGE SCALE GENOMIC DNA]</scope>
    <source>
        <strain evidence="3">cv. AL8/78</strain>
    </source>
</reference>
<reference evidence="3" key="2">
    <citation type="journal article" date="2017" name="Nat. Plants">
        <title>The Aegilops tauschii genome reveals multiple impacts of transposons.</title>
        <authorList>
            <person name="Zhao G."/>
            <person name="Zou C."/>
            <person name="Li K."/>
            <person name="Wang K."/>
            <person name="Li T."/>
            <person name="Gao L."/>
            <person name="Zhang X."/>
            <person name="Wang H."/>
            <person name="Yang Z."/>
            <person name="Liu X."/>
            <person name="Jiang W."/>
            <person name="Mao L."/>
            <person name="Kong X."/>
            <person name="Jiao Y."/>
            <person name="Jia J."/>
        </authorList>
    </citation>
    <scope>NUCLEOTIDE SEQUENCE [LARGE SCALE GENOMIC DNA]</scope>
    <source>
        <strain evidence="3">cv. AL8/78</strain>
    </source>
</reference>
<dbReference type="EnsemblPlants" id="AET1Gv20691600.9">
    <property type="protein sequence ID" value="AET1Gv20691600.9"/>
    <property type="gene ID" value="AET1Gv20691600"/>
</dbReference>
<protein>
    <submittedName>
        <fullName evidence="2">Uncharacterized protein</fullName>
    </submittedName>
</protein>
<feature type="transmembrane region" description="Helical" evidence="1">
    <location>
        <begin position="18"/>
        <end position="38"/>
    </location>
</feature>
<keyword evidence="3" id="KW-1185">Reference proteome</keyword>
<keyword evidence="1" id="KW-1133">Transmembrane helix</keyword>